<proteinExistence type="predicted"/>
<accession>A0A1Y2A6Z0</accession>
<dbReference type="Gene3D" id="3.30.420.10">
    <property type="entry name" value="Ribonuclease H-like superfamily/Ribonuclease H"/>
    <property type="match status" value="1"/>
</dbReference>
<feature type="non-terminal residue" evidence="2">
    <location>
        <position position="177"/>
    </location>
</feature>
<comment type="caution">
    <text evidence="2">The sequence shown here is derived from an EMBL/GenBank/DDBJ whole genome shotgun (WGS) entry which is preliminary data.</text>
</comment>
<dbReference type="GO" id="GO:0003676">
    <property type="term" value="F:nucleic acid binding"/>
    <property type="evidence" value="ECO:0007669"/>
    <property type="project" value="InterPro"/>
</dbReference>
<evidence type="ECO:0000256" key="1">
    <source>
        <dbReference type="SAM" id="Coils"/>
    </source>
</evidence>
<dbReference type="AlphaFoldDB" id="A0A1Y2A6Z0"/>
<feature type="coiled-coil region" evidence="1">
    <location>
        <begin position="78"/>
        <end position="105"/>
    </location>
</feature>
<sequence length="177" mass="21155">DAVRKMTEGKRGDWYRFFSMALWSIRVTINRATGYSPYELCFGQEPVLPMEFLIESFAVIEWRDMTTQELLEARFRILERKPEDLQLARERIERAREQRANQFNREHRLRPDSESIEEGDMVIVRDSKLDTIAGGKLRWRYFGPFWVFAKGESGYWLTEMDGTRIRKPFQGSRVKLY</sequence>
<organism evidence="2 3">
    <name type="scientific">Rhizoclosmatium globosum</name>
    <dbReference type="NCBI Taxonomy" id="329046"/>
    <lineage>
        <taxon>Eukaryota</taxon>
        <taxon>Fungi</taxon>
        <taxon>Fungi incertae sedis</taxon>
        <taxon>Chytridiomycota</taxon>
        <taxon>Chytridiomycota incertae sedis</taxon>
        <taxon>Chytridiomycetes</taxon>
        <taxon>Chytridiales</taxon>
        <taxon>Chytriomycetaceae</taxon>
        <taxon>Rhizoclosmatium</taxon>
    </lineage>
</organism>
<dbReference type="PANTHER" id="PTHR48475">
    <property type="entry name" value="RIBONUCLEASE H"/>
    <property type="match status" value="1"/>
</dbReference>
<gene>
    <name evidence="2" type="ORF">BCR33DRAFT_642746</name>
</gene>
<dbReference type="PANTHER" id="PTHR48475:SF1">
    <property type="entry name" value="RNASE H TYPE-1 DOMAIN-CONTAINING PROTEIN"/>
    <property type="match status" value="1"/>
</dbReference>
<protein>
    <recommendedName>
        <fullName evidence="4">Integrase zinc-binding domain-containing protein</fullName>
    </recommendedName>
</protein>
<evidence type="ECO:0000313" key="3">
    <source>
        <dbReference type="Proteomes" id="UP000193642"/>
    </source>
</evidence>
<keyword evidence="1" id="KW-0175">Coiled coil</keyword>
<dbReference type="Proteomes" id="UP000193642">
    <property type="component" value="Unassembled WGS sequence"/>
</dbReference>
<name>A0A1Y2A6Z0_9FUNG</name>
<reference evidence="2 3" key="1">
    <citation type="submission" date="2016-07" db="EMBL/GenBank/DDBJ databases">
        <title>Pervasive Adenine N6-methylation of Active Genes in Fungi.</title>
        <authorList>
            <consortium name="DOE Joint Genome Institute"/>
            <person name="Mondo S.J."/>
            <person name="Dannebaum R.O."/>
            <person name="Kuo R.C."/>
            <person name="Labutti K."/>
            <person name="Haridas S."/>
            <person name="Kuo A."/>
            <person name="Salamov A."/>
            <person name="Ahrendt S.R."/>
            <person name="Lipzen A."/>
            <person name="Sullivan W."/>
            <person name="Andreopoulos W.B."/>
            <person name="Clum A."/>
            <person name="Lindquist E."/>
            <person name="Daum C."/>
            <person name="Ramamoorthy G.K."/>
            <person name="Gryganskyi A."/>
            <person name="Culley D."/>
            <person name="Magnuson J.K."/>
            <person name="James T.Y."/>
            <person name="O'Malley M.A."/>
            <person name="Stajich J.E."/>
            <person name="Spatafora J.W."/>
            <person name="Visel A."/>
            <person name="Grigoriev I.V."/>
        </authorList>
    </citation>
    <scope>NUCLEOTIDE SEQUENCE [LARGE SCALE GENOMIC DNA]</scope>
    <source>
        <strain evidence="2 3">JEL800</strain>
    </source>
</reference>
<feature type="non-terminal residue" evidence="2">
    <location>
        <position position="1"/>
    </location>
</feature>
<dbReference type="STRING" id="329046.A0A1Y2A6Z0"/>
<evidence type="ECO:0008006" key="4">
    <source>
        <dbReference type="Google" id="ProtNLM"/>
    </source>
</evidence>
<dbReference type="OrthoDB" id="5597284at2759"/>
<dbReference type="EMBL" id="MCGO01000281">
    <property type="protein sequence ID" value="ORY18077.1"/>
    <property type="molecule type" value="Genomic_DNA"/>
</dbReference>
<dbReference type="InterPro" id="IPR036397">
    <property type="entry name" value="RNaseH_sf"/>
</dbReference>
<evidence type="ECO:0000313" key="2">
    <source>
        <dbReference type="EMBL" id="ORY18077.1"/>
    </source>
</evidence>
<keyword evidence="3" id="KW-1185">Reference proteome</keyword>